<feature type="transmembrane region" description="Helical" evidence="2">
    <location>
        <begin position="103"/>
        <end position="123"/>
    </location>
</feature>
<evidence type="ECO:0000313" key="3">
    <source>
        <dbReference type="EMBL" id="MCU7613453.1"/>
    </source>
</evidence>
<feature type="region of interest" description="Disordered" evidence="1">
    <location>
        <begin position="1"/>
        <end position="37"/>
    </location>
</feature>
<dbReference type="Proteomes" id="UP001208114">
    <property type="component" value="Unassembled WGS sequence"/>
</dbReference>
<keyword evidence="4" id="KW-1185">Reference proteome</keyword>
<comment type="caution">
    <text evidence="3">The sequence shown here is derived from an EMBL/GenBank/DDBJ whole genome shotgun (WGS) entry which is preliminary data.</text>
</comment>
<protein>
    <submittedName>
        <fullName evidence="3">Uncharacterized protein</fullName>
    </submittedName>
</protein>
<name>A0ABT2VTY2_9FLAO</name>
<gene>
    <name evidence="3" type="ORF">N0B16_03295</name>
</gene>
<sequence>MRAVDGNSASSQRNDTAAETQSNKSKPTINKKQPIPINIQNELQPTKNYKIKADGRVYKIIVDKWVGDSLVAHSANKPQEVLKLHKNQIEAETIAEKRFSQPIADIITILVYAGIGVGIWMLVR</sequence>
<evidence type="ECO:0000256" key="2">
    <source>
        <dbReference type="SAM" id="Phobius"/>
    </source>
</evidence>
<keyword evidence="2" id="KW-0812">Transmembrane</keyword>
<evidence type="ECO:0000256" key="1">
    <source>
        <dbReference type="SAM" id="MobiDB-lite"/>
    </source>
</evidence>
<accession>A0ABT2VTY2</accession>
<keyword evidence="2" id="KW-1133">Transmembrane helix</keyword>
<dbReference type="RefSeq" id="WP_262989300.1">
    <property type="nucleotide sequence ID" value="NZ_JAOTEN010000001.1"/>
</dbReference>
<dbReference type="EMBL" id="JAOTEN010000001">
    <property type="protein sequence ID" value="MCU7613453.1"/>
    <property type="molecule type" value="Genomic_DNA"/>
</dbReference>
<organism evidence="3 4">
    <name type="scientific">Chryseobacterium gilvum</name>
    <dbReference type="NCBI Taxonomy" id="2976534"/>
    <lineage>
        <taxon>Bacteria</taxon>
        <taxon>Pseudomonadati</taxon>
        <taxon>Bacteroidota</taxon>
        <taxon>Flavobacteriia</taxon>
        <taxon>Flavobacteriales</taxon>
        <taxon>Weeksellaceae</taxon>
        <taxon>Chryseobacterium group</taxon>
        <taxon>Chryseobacterium</taxon>
    </lineage>
</organism>
<reference evidence="4" key="1">
    <citation type="submission" date="2023-07" db="EMBL/GenBank/DDBJ databases">
        <title>Chryseobacterium sp. GMJ5 Genome sequencing and assembly.</title>
        <authorList>
            <person name="Jung Y."/>
        </authorList>
    </citation>
    <scope>NUCLEOTIDE SEQUENCE [LARGE SCALE GENOMIC DNA]</scope>
    <source>
        <strain evidence="4">GMJ5</strain>
    </source>
</reference>
<evidence type="ECO:0000313" key="4">
    <source>
        <dbReference type="Proteomes" id="UP001208114"/>
    </source>
</evidence>
<keyword evidence="2" id="KW-0472">Membrane</keyword>
<proteinExistence type="predicted"/>
<feature type="compositionally biased region" description="Polar residues" evidence="1">
    <location>
        <begin position="7"/>
        <end position="31"/>
    </location>
</feature>